<evidence type="ECO:0000256" key="6">
    <source>
        <dbReference type="SAM" id="MobiDB-lite"/>
    </source>
</evidence>
<protein>
    <submittedName>
        <fullName evidence="7">Peroxidasin</fullName>
    </submittedName>
</protein>
<evidence type="ECO:0000313" key="7">
    <source>
        <dbReference type="EMBL" id="OWA50683.1"/>
    </source>
</evidence>
<name>A0A9X6NCI0_HYPEX</name>
<dbReference type="PROSITE" id="PS50292">
    <property type="entry name" value="PEROXIDASE_3"/>
    <property type="match status" value="1"/>
</dbReference>
<dbReference type="GO" id="GO:0006979">
    <property type="term" value="P:response to oxidative stress"/>
    <property type="evidence" value="ECO:0007669"/>
    <property type="project" value="InterPro"/>
</dbReference>
<comment type="caution">
    <text evidence="7">The sequence shown here is derived from an EMBL/GenBank/DDBJ whole genome shotgun (WGS) entry which is preliminary data.</text>
</comment>
<dbReference type="OrthoDB" id="823504at2759"/>
<dbReference type="PRINTS" id="PR00457">
    <property type="entry name" value="ANPEROXIDASE"/>
</dbReference>
<gene>
    <name evidence="7" type="ORF">BV898_15193</name>
</gene>
<dbReference type="CDD" id="cd09823">
    <property type="entry name" value="peroxinectin_like"/>
    <property type="match status" value="1"/>
</dbReference>
<evidence type="ECO:0000256" key="2">
    <source>
        <dbReference type="ARBA" id="ARBA00022525"/>
    </source>
</evidence>
<dbReference type="GO" id="GO:0020037">
    <property type="term" value="F:heme binding"/>
    <property type="evidence" value="ECO:0007669"/>
    <property type="project" value="InterPro"/>
</dbReference>
<keyword evidence="4" id="KW-0732">Signal</keyword>
<keyword evidence="5" id="KW-0349">Heme</keyword>
<keyword evidence="5" id="KW-0479">Metal-binding</keyword>
<feature type="region of interest" description="Disordered" evidence="6">
    <location>
        <begin position="265"/>
        <end position="290"/>
    </location>
</feature>
<dbReference type="FunFam" id="1.10.640.10:FF:000003">
    <property type="entry name" value="chorion peroxidase"/>
    <property type="match status" value="1"/>
</dbReference>
<dbReference type="PANTHER" id="PTHR11475">
    <property type="entry name" value="OXIDASE/PEROXIDASE"/>
    <property type="match status" value="1"/>
</dbReference>
<feature type="binding site" description="axial binding residue" evidence="5">
    <location>
        <position position="639"/>
    </location>
    <ligand>
        <name>heme b</name>
        <dbReference type="ChEBI" id="CHEBI:60344"/>
    </ligand>
    <ligandPart>
        <name>Fe</name>
        <dbReference type="ChEBI" id="CHEBI:18248"/>
    </ligandPart>
</feature>
<comment type="subcellular location">
    <subcellularLocation>
        <location evidence="1">Secreted</location>
    </subcellularLocation>
</comment>
<dbReference type="InterPro" id="IPR037120">
    <property type="entry name" value="Haem_peroxidase_sf_animal"/>
</dbReference>
<dbReference type="GO" id="GO:0004601">
    <property type="term" value="F:peroxidase activity"/>
    <property type="evidence" value="ECO:0007669"/>
    <property type="project" value="UniProtKB-KW"/>
</dbReference>
<keyword evidence="5" id="KW-0408">Iron</keyword>
<proteinExistence type="predicted"/>
<sequence>MGSLNPDWSDEIIYQELHDEPYVIVEVVRVMTEQKGKQVDSSMTQQLAGQLFSDQEKAFGQDLPEWKMRKIMTLWTRLMKSLGFLLLLRSDSIIEAQRGRPQFQAAGRSIKSFSSNENYFQTVPEYWQDRRYGTGWHGWSEAAADLEQQFQSAGHRESVKVAPIFVSKTFSGATKIALAEFRKDPHREPEEQGSSDAQADAFSATQPDALRNAQDALVLEKFTSALLKEPLASYPKDEQEDIIDKMVLPKVVTKLMPSAQHAVAEARAAGVTTQAPTDGERDPPSPPNTCDVTNKAVVPVSDFLITSPEQQVCAKSKYRTHSGRCNNICFPHRGESKSLFQRRLKPDYHGIENGLRRNSRGQPLPSARLVSYTLISTTTKEAPTWTTMFTQFGQFLNTPKSPSTKCCAKGGNIDPNNCAAIEVPPADPFYKQFPEVKCLNFVRSLSAPRLDCRLGAREQSNQQTAYIDGSQIYGFAESNATEVPIRSFSKGELLTSTPFPEHPNFKGLPKLANNSCPNGGVKTGIKPCLYAGDGRCNVQLGLQTMHTIWLRHHNNLAATMGSLNPDWSDEIIYEEVRAIVAAQLQHITYNEWLPVLLADEDLTKWNLKLQTTGRFNGYNISSDAGLTNEFSTAAFRVGHTMVAESFAQMDGDFHATGQVPLKSTFFDTDKFHDEQNVMVEVVRGMTKQKGKEVDNSVTQQLAGHLFAGKAKFGQDLVSLNIQRGRDHGLPNYMEWRKLCGLKTADTFMKLRKLNILPTEMVDQLPLIYESVKDIDLYPAGIAEIQGEGGIIGPTFSCIIGEQFQRLRSADRFWYENDLPLPSRLSDDQLSAIRETSLASILCSTVEGLSSVQPKVFLTASARNPRKDCSFHRTISLKAWKGMTFDDDDDLDSR</sequence>
<evidence type="ECO:0000313" key="8">
    <source>
        <dbReference type="Proteomes" id="UP000192578"/>
    </source>
</evidence>
<dbReference type="GO" id="GO:0046872">
    <property type="term" value="F:metal ion binding"/>
    <property type="evidence" value="ECO:0007669"/>
    <property type="project" value="UniProtKB-KW"/>
</dbReference>
<dbReference type="Gene3D" id="1.10.640.10">
    <property type="entry name" value="Haem peroxidase domain superfamily, animal type"/>
    <property type="match status" value="1"/>
</dbReference>
<accession>A0A9X6NCI0</accession>
<dbReference type="Proteomes" id="UP000192578">
    <property type="component" value="Unassembled WGS sequence"/>
</dbReference>
<dbReference type="AlphaFoldDB" id="A0A9X6NCI0"/>
<evidence type="ECO:0000256" key="1">
    <source>
        <dbReference type="ARBA" id="ARBA00004613"/>
    </source>
</evidence>
<dbReference type="PANTHER" id="PTHR11475:SF134">
    <property type="entry name" value="LD42267P"/>
    <property type="match status" value="1"/>
</dbReference>
<keyword evidence="8" id="KW-1185">Reference proteome</keyword>
<dbReference type="InterPro" id="IPR019791">
    <property type="entry name" value="Haem_peroxidase_animal"/>
</dbReference>
<evidence type="ECO:0000256" key="4">
    <source>
        <dbReference type="ARBA" id="ARBA00022729"/>
    </source>
</evidence>
<dbReference type="SUPFAM" id="SSF48113">
    <property type="entry name" value="Heme-dependent peroxidases"/>
    <property type="match status" value="1"/>
</dbReference>
<keyword evidence="3" id="KW-0575">Peroxidase</keyword>
<keyword evidence="2" id="KW-0964">Secreted</keyword>
<dbReference type="GO" id="GO:0005576">
    <property type="term" value="C:extracellular region"/>
    <property type="evidence" value="ECO:0007669"/>
    <property type="project" value="UniProtKB-SubCell"/>
</dbReference>
<evidence type="ECO:0000256" key="5">
    <source>
        <dbReference type="PIRSR" id="PIRSR619791-2"/>
    </source>
</evidence>
<evidence type="ECO:0000256" key="3">
    <source>
        <dbReference type="ARBA" id="ARBA00022559"/>
    </source>
</evidence>
<dbReference type="InterPro" id="IPR010255">
    <property type="entry name" value="Haem_peroxidase_sf"/>
</dbReference>
<dbReference type="EMBL" id="MTYJ01000199">
    <property type="protein sequence ID" value="OWA50683.1"/>
    <property type="molecule type" value="Genomic_DNA"/>
</dbReference>
<organism evidence="7 8">
    <name type="scientific">Hypsibius exemplaris</name>
    <name type="common">Freshwater tardigrade</name>
    <dbReference type="NCBI Taxonomy" id="2072580"/>
    <lineage>
        <taxon>Eukaryota</taxon>
        <taxon>Metazoa</taxon>
        <taxon>Ecdysozoa</taxon>
        <taxon>Tardigrada</taxon>
        <taxon>Eutardigrada</taxon>
        <taxon>Parachela</taxon>
        <taxon>Hypsibioidea</taxon>
        <taxon>Hypsibiidae</taxon>
        <taxon>Hypsibius</taxon>
    </lineage>
</organism>
<keyword evidence="3" id="KW-0560">Oxidoreductase</keyword>
<reference evidence="8" key="1">
    <citation type="submission" date="2017-01" db="EMBL/GenBank/DDBJ databases">
        <title>Comparative genomics of anhydrobiosis in the tardigrade Hypsibius dujardini.</title>
        <authorList>
            <person name="Yoshida Y."/>
            <person name="Koutsovoulos G."/>
            <person name="Laetsch D."/>
            <person name="Stevens L."/>
            <person name="Kumar S."/>
            <person name="Horikawa D."/>
            <person name="Ishino K."/>
            <person name="Komine S."/>
            <person name="Tomita M."/>
            <person name="Blaxter M."/>
            <person name="Arakawa K."/>
        </authorList>
    </citation>
    <scope>NUCLEOTIDE SEQUENCE [LARGE SCALE GENOMIC DNA]</scope>
    <source>
        <strain evidence="8">Z151</strain>
    </source>
</reference>
<dbReference type="Pfam" id="PF03098">
    <property type="entry name" value="An_peroxidase"/>
    <property type="match status" value="1"/>
</dbReference>